<keyword evidence="3" id="KW-1185">Reference proteome</keyword>
<protein>
    <submittedName>
        <fullName evidence="2">Uncharacterized protein</fullName>
    </submittedName>
</protein>
<accession>A0A4R6RCN2</accession>
<name>A0A4R6RCN2_9BURK</name>
<reference evidence="2 3" key="1">
    <citation type="submission" date="2019-03" db="EMBL/GenBank/DDBJ databases">
        <title>Genomic Encyclopedia of Type Strains, Phase IV (KMG-IV): sequencing the most valuable type-strain genomes for metagenomic binning, comparative biology and taxonomic classification.</title>
        <authorList>
            <person name="Goeker M."/>
        </authorList>
    </citation>
    <scope>NUCLEOTIDE SEQUENCE [LARGE SCALE GENOMIC DNA]</scope>
    <source>
        <strain evidence="2 3">DSM 11901</strain>
    </source>
</reference>
<gene>
    <name evidence="2" type="ORF">EV672_104215</name>
</gene>
<dbReference type="EMBL" id="SNXW01000004">
    <property type="protein sequence ID" value="TDP83834.1"/>
    <property type="molecule type" value="Genomic_DNA"/>
</dbReference>
<feature type="region of interest" description="Disordered" evidence="1">
    <location>
        <begin position="1"/>
        <end position="26"/>
    </location>
</feature>
<organism evidence="2 3">
    <name type="scientific">Aquabacterium commune</name>
    <dbReference type="NCBI Taxonomy" id="70586"/>
    <lineage>
        <taxon>Bacteria</taxon>
        <taxon>Pseudomonadati</taxon>
        <taxon>Pseudomonadota</taxon>
        <taxon>Betaproteobacteria</taxon>
        <taxon>Burkholderiales</taxon>
        <taxon>Aquabacterium</taxon>
    </lineage>
</organism>
<comment type="caution">
    <text evidence="2">The sequence shown here is derived from an EMBL/GenBank/DDBJ whole genome shotgun (WGS) entry which is preliminary data.</text>
</comment>
<evidence type="ECO:0000313" key="2">
    <source>
        <dbReference type="EMBL" id="TDP83834.1"/>
    </source>
</evidence>
<proteinExistence type="predicted"/>
<evidence type="ECO:0000256" key="1">
    <source>
        <dbReference type="SAM" id="MobiDB-lite"/>
    </source>
</evidence>
<sequence>MHRPDGNRMLSPGAQETTMSAERQVEPTAAQVAEMQTALFNLRDGLMRLKMSLLELASMTDEEGQRLAAAEMQALMARLRA</sequence>
<evidence type="ECO:0000313" key="3">
    <source>
        <dbReference type="Proteomes" id="UP000294593"/>
    </source>
</evidence>
<dbReference type="Proteomes" id="UP000294593">
    <property type="component" value="Unassembled WGS sequence"/>
</dbReference>
<dbReference type="AlphaFoldDB" id="A0A4R6RCN2"/>